<accession>A0A1M5R591</accession>
<dbReference type="Proteomes" id="UP000242592">
    <property type="component" value="Unassembled WGS sequence"/>
</dbReference>
<proteinExistence type="predicted"/>
<feature type="coiled-coil region" evidence="1">
    <location>
        <begin position="335"/>
        <end position="417"/>
    </location>
</feature>
<keyword evidence="2" id="KW-1133">Transmembrane helix</keyword>
<sequence length="435" mass="49974">MRKKFLIVFILISVFVFSVEMVITDVSPFSTDYNIVKYLVENGIMKLDETGKFKPALLVTRIDIARIIYNVIRQYNLEIINEMSKKLTEIGNDNKLVKNLFSGIDEKLSILENKQVKLNEQVEKITENLTNINTTFSKIPQLEKYVLTLMASNTALEKQFENQNLLNLAERLSNLEKEIVKKGELINFEERISSLEKIYTEVSDNYEKLKGKVSEIEKNYQDLKSSVDSQSKQTNVQVENLKNEILHISGQITEFEDKINYLNSLFEDIDVSKLKNLEKFSTLEGKVINIEDSLNKIKNVLNDYEEFKKKVEINMTSLETLKTNIEKIDSNQIKLSALVAELDSKVSEINDLKAKISEIENKMTELEKLGIYASKLNKISENIETFTSYIENTTANIDSLNEKLKKLEANNQFLSIVTFSSILLAVISFITALMF</sequence>
<feature type="domain" description="SLH" evidence="3">
    <location>
        <begin position="19"/>
        <end position="82"/>
    </location>
</feature>
<feature type="coiled-coil region" evidence="1">
    <location>
        <begin position="158"/>
        <end position="258"/>
    </location>
</feature>
<gene>
    <name evidence="4" type="ORF">SAMN02745199_0320</name>
</gene>
<dbReference type="Pfam" id="PF00395">
    <property type="entry name" value="SLH"/>
    <property type="match status" value="1"/>
</dbReference>
<dbReference type="STRING" id="1123380.SAMN02745199_0320"/>
<keyword evidence="2" id="KW-0812">Transmembrane</keyword>
<dbReference type="PROSITE" id="PS51272">
    <property type="entry name" value="SLH"/>
    <property type="match status" value="1"/>
</dbReference>
<feature type="transmembrane region" description="Helical" evidence="2">
    <location>
        <begin position="413"/>
        <end position="434"/>
    </location>
</feature>
<dbReference type="Gene3D" id="1.10.287.1490">
    <property type="match status" value="1"/>
</dbReference>
<evidence type="ECO:0000259" key="3">
    <source>
        <dbReference type="PROSITE" id="PS51272"/>
    </source>
</evidence>
<evidence type="ECO:0000313" key="5">
    <source>
        <dbReference type="Proteomes" id="UP000242592"/>
    </source>
</evidence>
<dbReference type="AlphaFoldDB" id="A0A1M5R591"/>
<dbReference type="EMBL" id="FQXN01000001">
    <property type="protein sequence ID" value="SHH20973.1"/>
    <property type="molecule type" value="Genomic_DNA"/>
</dbReference>
<keyword evidence="2" id="KW-0472">Membrane</keyword>
<dbReference type="OrthoDB" id="47426at2"/>
<keyword evidence="1" id="KW-0175">Coiled coil</keyword>
<name>A0A1M5R591_9BACT</name>
<evidence type="ECO:0000256" key="2">
    <source>
        <dbReference type="SAM" id="Phobius"/>
    </source>
</evidence>
<evidence type="ECO:0000256" key="1">
    <source>
        <dbReference type="SAM" id="Coils"/>
    </source>
</evidence>
<protein>
    <submittedName>
        <fullName evidence="4">S-layer homology domain-containing protein</fullName>
    </submittedName>
</protein>
<evidence type="ECO:0000313" key="4">
    <source>
        <dbReference type="EMBL" id="SHH20973.1"/>
    </source>
</evidence>
<dbReference type="RefSeq" id="WP_073071406.1">
    <property type="nucleotide sequence ID" value="NZ_FQXN01000001.1"/>
</dbReference>
<dbReference type="InterPro" id="IPR001119">
    <property type="entry name" value="SLH_dom"/>
</dbReference>
<keyword evidence="5" id="KW-1185">Reference proteome</keyword>
<organism evidence="4 5">
    <name type="scientific">Thermosipho atlanticus DSM 15807</name>
    <dbReference type="NCBI Taxonomy" id="1123380"/>
    <lineage>
        <taxon>Bacteria</taxon>
        <taxon>Thermotogati</taxon>
        <taxon>Thermotogota</taxon>
        <taxon>Thermotogae</taxon>
        <taxon>Thermotogales</taxon>
        <taxon>Fervidobacteriaceae</taxon>
        <taxon>Thermosipho</taxon>
    </lineage>
</organism>
<reference evidence="5" key="1">
    <citation type="submission" date="2016-11" db="EMBL/GenBank/DDBJ databases">
        <authorList>
            <person name="Varghese N."/>
            <person name="Submissions S."/>
        </authorList>
    </citation>
    <scope>NUCLEOTIDE SEQUENCE [LARGE SCALE GENOMIC DNA]</scope>
    <source>
        <strain evidence="5">DSM 15807</strain>
    </source>
</reference>